<dbReference type="GO" id="GO:0003924">
    <property type="term" value="F:GTPase activity"/>
    <property type="evidence" value="ECO:0007669"/>
    <property type="project" value="InterPro"/>
</dbReference>
<dbReference type="EMBL" id="JBHRSF010000071">
    <property type="protein sequence ID" value="MFC2996738.1"/>
    <property type="molecule type" value="Genomic_DNA"/>
</dbReference>
<reference evidence="3 4" key="2">
    <citation type="submission" date="2018-08" db="EMBL/GenBank/DDBJ databases">
        <title>The draft genome of Acinetobacter sichuanensis strain WCHAc060041.</title>
        <authorList>
            <person name="Qin J."/>
            <person name="Feng Y."/>
            <person name="Zong Z."/>
        </authorList>
    </citation>
    <scope>NUCLEOTIDE SEQUENCE [LARGE SCALE GENOMIC DNA]</scope>
    <source>
        <strain evidence="3 4">WCHAc060041</strain>
    </source>
</reference>
<dbReference type="InterPro" id="IPR027417">
    <property type="entry name" value="P-loop_NTPase"/>
</dbReference>
<feature type="transmembrane region" description="Helical" evidence="1">
    <location>
        <begin position="6"/>
        <end position="25"/>
    </location>
</feature>
<comment type="caution">
    <text evidence="3">The sequence shown here is derived from an EMBL/GenBank/DDBJ whole genome shotgun (WGS) entry which is preliminary data.</text>
</comment>
<keyword evidence="1" id="KW-0812">Transmembrane</keyword>
<evidence type="ECO:0000256" key="1">
    <source>
        <dbReference type="SAM" id="Phobius"/>
    </source>
</evidence>
<name>A0A371YVC0_9GAMM</name>
<dbReference type="AlphaFoldDB" id="A0A371YVC0"/>
<dbReference type="RefSeq" id="WP_107006406.1">
    <property type="nucleotide sequence ID" value="NZ_JBHRSF010000071.1"/>
</dbReference>
<evidence type="ECO:0000313" key="5">
    <source>
        <dbReference type="Proteomes" id="UP001595455"/>
    </source>
</evidence>
<dbReference type="OrthoDB" id="9778168at2"/>
<dbReference type="EMBL" id="PYIX02000001">
    <property type="protein sequence ID" value="RFC85359.1"/>
    <property type="molecule type" value="Genomic_DNA"/>
</dbReference>
<dbReference type="SUPFAM" id="SSF52540">
    <property type="entry name" value="P-loop containing nucleoside triphosphate hydrolases"/>
    <property type="match status" value="1"/>
</dbReference>
<protein>
    <submittedName>
        <fullName evidence="2">GTPase</fullName>
    </submittedName>
</protein>
<keyword evidence="1" id="KW-0472">Membrane</keyword>
<proteinExistence type="predicted"/>
<evidence type="ECO:0000313" key="3">
    <source>
        <dbReference type="EMBL" id="RFC85359.1"/>
    </source>
</evidence>
<keyword evidence="5" id="KW-1185">Reference proteome</keyword>
<dbReference type="Proteomes" id="UP001595455">
    <property type="component" value="Unassembled WGS sequence"/>
</dbReference>
<evidence type="ECO:0000313" key="4">
    <source>
        <dbReference type="Proteomes" id="UP000240957"/>
    </source>
</evidence>
<evidence type="ECO:0000313" key="2">
    <source>
        <dbReference type="EMBL" id="MFC2996738.1"/>
    </source>
</evidence>
<dbReference type="GO" id="GO:0005525">
    <property type="term" value="F:GTP binding"/>
    <property type="evidence" value="ECO:0007669"/>
    <property type="project" value="InterPro"/>
</dbReference>
<dbReference type="Proteomes" id="UP000240957">
    <property type="component" value="Unassembled WGS sequence"/>
</dbReference>
<dbReference type="Pfam" id="PF00071">
    <property type="entry name" value="Ras"/>
    <property type="match status" value="1"/>
</dbReference>
<organism evidence="3 4">
    <name type="scientific">Acinetobacter sichuanensis</name>
    <dbReference type="NCBI Taxonomy" id="2136183"/>
    <lineage>
        <taxon>Bacteria</taxon>
        <taxon>Pseudomonadati</taxon>
        <taxon>Pseudomonadota</taxon>
        <taxon>Gammaproteobacteria</taxon>
        <taxon>Moraxellales</taxon>
        <taxon>Moraxellaceae</taxon>
        <taxon>Acinetobacter</taxon>
    </lineage>
</organism>
<dbReference type="Gene3D" id="3.40.50.300">
    <property type="entry name" value="P-loop containing nucleotide triphosphate hydrolases"/>
    <property type="match status" value="1"/>
</dbReference>
<gene>
    <name evidence="2" type="ORF">ACFODO_16010</name>
    <name evidence="3" type="ORF">C9E89_000060</name>
</gene>
<dbReference type="CDD" id="cd00882">
    <property type="entry name" value="Ras_like_GTPase"/>
    <property type="match status" value="1"/>
</dbReference>
<sequence length="230" mass="26242">MVLPIWAAYTVAGLAISGVSSYFIYNNWEKLKKLFNGKSIVILGQRATGKTTLLNYLLKGEITLEHEATIGVKKVKVIKKKLADLGWDVRLNSTQNDYSGVTSNYEQWLKALKNADIFIYLFKIDEWIIDEGSVENQIEKDIKNIQKELNGKNIPMFIIGTHLDLLEGIEFNNQEEKLDLISDLQNEGFFKGIKSRLNEEDSKVYLHFGSMKDEIGLNEIIHFIIGHMGE</sequence>
<reference evidence="2" key="4">
    <citation type="submission" date="2024-09" db="EMBL/GenBank/DDBJ databases">
        <authorList>
            <person name="Sun Q."/>
            <person name="Mori K."/>
        </authorList>
    </citation>
    <scope>NUCLEOTIDE SEQUENCE</scope>
    <source>
        <strain evidence="2">KCTC 62575</strain>
    </source>
</reference>
<dbReference type="InterPro" id="IPR001806">
    <property type="entry name" value="Small_GTPase"/>
</dbReference>
<reference evidence="2" key="1">
    <citation type="journal article" date="2014" name="Int. J. Syst. Evol. Microbiol.">
        <title>Complete genome of a new Firmicutes species belonging to the dominant human colonic microbiota ('Ruminococcus bicirculans') reveals two chromosomes and a selective capacity to utilize plant glucans.</title>
        <authorList>
            <consortium name="NISC Comparative Sequencing Program"/>
            <person name="Wegmann U."/>
            <person name="Louis P."/>
            <person name="Goesmann A."/>
            <person name="Henrissat B."/>
            <person name="Duncan S.H."/>
            <person name="Flint H.J."/>
        </authorList>
    </citation>
    <scope>NUCLEOTIDE SEQUENCE</scope>
    <source>
        <strain evidence="2">KCTC 62575</strain>
    </source>
</reference>
<keyword evidence="1" id="KW-1133">Transmembrane helix</keyword>
<accession>A0A371YVC0</accession>
<reference evidence="5" key="3">
    <citation type="journal article" date="2019" name="Int. J. Syst. Evol. Microbiol.">
        <title>The Global Catalogue of Microorganisms (GCM) 10K type strain sequencing project: providing services to taxonomists for standard genome sequencing and annotation.</title>
        <authorList>
            <consortium name="The Broad Institute Genomics Platform"/>
            <consortium name="The Broad Institute Genome Sequencing Center for Infectious Disease"/>
            <person name="Wu L."/>
            <person name="Ma J."/>
        </authorList>
    </citation>
    <scope>NUCLEOTIDE SEQUENCE [LARGE SCALE GENOMIC DNA]</scope>
    <source>
        <strain evidence="5">KCTC 62575</strain>
    </source>
</reference>